<dbReference type="GO" id="GO:0008233">
    <property type="term" value="F:peptidase activity"/>
    <property type="evidence" value="ECO:0007669"/>
    <property type="project" value="InterPro"/>
</dbReference>
<dbReference type="InterPro" id="IPR005945">
    <property type="entry name" value="Pro_imino_pep"/>
</dbReference>
<accession>A0A409VB47</accession>
<proteinExistence type="inferred from homology"/>
<dbReference type="InterPro" id="IPR050228">
    <property type="entry name" value="Carboxylesterase_BioH"/>
</dbReference>
<dbReference type="PIRSF" id="PIRSF005539">
    <property type="entry name" value="Pept_S33_TRI_F1"/>
    <property type="match status" value="1"/>
</dbReference>
<name>A0A409VB47_9AGAR</name>
<keyword evidence="2" id="KW-0378">Hydrolase</keyword>
<dbReference type="Gene3D" id="3.40.50.1820">
    <property type="entry name" value="alpha/beta hydrolase"/>
    <property type="match status" value="1"/>
</dbReference>
<dbReference type="NCBIfam" id="TIGR01250">
    <property type="entry name" value="pro_imino_pep_2"/>
    <property type="match status" value="1"/>
</dbReference>
<comment type="caution">
    <text evidence="4">The sequence shown here is derived from an EMBL/GenBank/DDBJ whole genome shotgun (WGS) entry which is preliminary data.</text>
</comment>
<comment type="similarity">
    <text evidence="1">Belongs to the peptidase S33 family.</text>
</comment>
<reference evidence="4 5" key="1">
    <citation type="journal article" date="2018" name="Evol. Lett.">
        <title>Horizontal gene cluster transfer increased hallucinogenic mushroom diversity.</title>
        <authorList>
            <person name="Reynolds H.T."/>
            <person name="Vijayakumar V."/>
            <person name="Gluck-Thaler E."/>
            <person name="Korotkin H.B."/>
            <person name="Matheny P.B."/>
            <person name="Slot J.C."/>
        </authorList>
    </citation>
    <scope>NUCLEOTIDE SEQUENCE [LARGE SCALE GENOMIC DNA]</scope>
    <source>
        <strain evidence="4 5">2629</strain>
    </source>
</reference>
<evidence type="ECO:0000256" key="1">
    <source>
        <dbReference type="ARBA" id="ARBA00010088"/>
    </source>
</evidence>
<feature type="domain" description="AB hydrolase-1" evidence="3">
    <location>
        <begin position="39"/>
        <end position="314"/>
    </location>
</feature>
<dbReference type="OrthoDB" id="190201at2759"/>
<dbReference type="STRING" id="181874.A0A409VB47"/>
<dbReference type="EMBL" id="NHTK01006093">
    <property type="protein sequence ID" value="PPQ64152.1"/>
    <property type="molecule type" value="Genomic_DNA"/>
</dbReference>
<gene>
    <name evidence="4" type="ORF">CVT24_008787</name>
</gene>
<dbReference type="InterPro" id="IPR000073">
    <property type="entry name" value="AB_hydrolase_1"/>
</dbReference>
<keyword evidence="5" id="KW-1185">Reference proteome</keyword>
<evidence type="ECO:0000313" key="4">
    <source>
        <dbReference type="EMBL" id="PPQ64152.1"/>
    </source>
</evidence>
<dbReference type="InterPro" id="IPR029058">
    <property type="entry name" value="AB_hydrolase_fold"/>
</dbReference>
<dbReference type="PANTHER" id="PTHR43194:SF2">
    <property type="entry name" value="PEROXISOMAL MEMBRANE PROTEIN LPX1"/>
    <property type="match status" value="1"/>
</dbReference>
<dbReference type="GO" id="GO:0006508">
    <property type="term" value="P:proteolysis"/>
    <property type="evidence" value="ECO:0007669"/>
    <property type="project" value="InterPro"/>
</dbReference>
<dbReference type="InterPro" id="IPR002410">
    <property type="entry name" value="Peptidase_S33"/>
</dbReference>
<sequence>MSTSTDNSIEGKVDFKVGNETYQTWYKIFGNIKTSKHRPVVAVHGGPGMTHHYMLPHKALFLQAGYGLSSCLTRVMANFLPIIVISIPVIFYDQIGNGQSSHCPGVPKEFWTPELFMDELDNLLKALDVYDNFDLLGQSWGGMLGGQYAASRTPRGLKRLIIANSPASIELVSRGTDHLLNQFPEDFVQMIRKHEAEGTTSSEEYQAGCMKFYTKHICTLNPWPEELMASFAAVGQNPTVYHTMLGPSEFNVVGSLKGWDIVPILHKIPYPTLLISAPLDEIQEVACLPFFTQIPKVKWVELQNSTHLAMFEEPKRYFKVILDFLNETEAVVQ</sequence>
<evidence type="ECO:0000256" key="2">
    <source>
        <dbReference type="ARBA" id="ARBA00022801"/>
    </source>
</evidence>
<dbReference type="SUPFAM" id="SSF53474">
    <property type="entry name" value="alpha/beta-Hydrolases"/>
    <property type="match status" value="1"/>
</dbReference>
<dbReference type="PANTHER" id="PTHR43194">
    <property type="entry name" value="HYDROLASE ALPHA/BETA FOLD FAMILY"/>
    <property type="match status" value="1"/>
</dbReference>
<dbReference type="PRINTS" id="PR00793">
    <property type="entry name" value="PROAMNOPTASE"/>
</dbReference>
<organism evidence="4 5">
    <name type="scientific">Panaeolus cyanescens</name>
    <dbReference type="NCBI Taxonomy" id="181874"/>
    <lineage>
        <taxon>Eukaryota</taxon>
        <taxon>Fungi</taxon>
        <taxon>Dikarya</taxon>
        <taxon>Basidiomycota</taxon>
        <taxon>Agaricomycotina</taxon>
        <taxon>Agaricomycetes</taxon>
        <taxon>Agaricomycetidae</taxon>
        <taxon>Agaricales</taxon>
        <taxon>Agaricineae</taxon>
        <taxon>Galeropsidaceae</taxon>
        <taxon>Panaeolus</taxon>
    </lineage>
</organism>
<protein>
    <recommendedName>
        <fullName evidence="3">AB hydrolase-1 domain-containing protein</fullName>
    </recommendedName>
</protein>
<dbReference type="AlphaFoldDB" id="A0A409VB47"/>
<evidence type="ECO:0000313" key="5">
    <source>
        <dbReference type="Proteomes" id="UP000284842"/>
    </source>
</evidence>
<dbReference type="Pfam" id="PF00561">
    <property type="entry name" value="Abhydrolase_1"/>
    <property type="match status" value="1"/>
</dbReference>
<dbReference type="Proteomes" id="UP000284842">
    <property type="component" value="Unassembled WGS sequence"/>
</dbReference>
<evidence type="ECO:0000259" key="3">
    <source>
        <dbReference type="Pfam" id="PF00561"/>
    </source>
</evidence>
<dbReference type="InParanoid" id="A0A409VB47"/>